<dbReference type="GO" id="GO:0005737">
    <property type="term" value="C:cytoplasm"/>
    <property type="evidence" value="ECO:0007669"/>
    <property type="project" value="TreeGrafter"/>
</dbReference>
<dbReference type="GO" id="GO:0000287">
    <property type="term" value="F:magnesium ion binding"/>
    <property type="evidence" value="ECO:0007669"/>
    <property type="project" value="TreeGrafter"/>
</dbReference>
<dbReference type="SFLD" id="SFLDS00003">
    <property type="entry name" value="Haloacid_Dehalogenase"/>
    <property type="match status" value="1"/>
</dbReference>
<dbReference type="Proteomes" id="UP000469292">
    <property type="component" value="Unassembled WGS sequence"/>
</dbReference>
<dbReference type="GO" id="GO:0036424">
    <property type="term" value="F:L-phosphoserine phosphatase activity"/>
    <property type="evidence" value="ECO:0007669"/>
    <property type="project" value="InterPro"/>
</dbReference>
<dbReference type="NCBIfam" id="TIGR00338">
    <property type="entry name" value="serB"/>
    <property type="match status" value="1"/>
</dbReference>
<evidence type="ECO:0000256" key="7">
    <source>
        <dbReference type="ARBA" id="ARBA00022801"/>
    </source>
</evidence>
<comment type="pathway">
    <text evidence="2">Amino-acid biosynthesis; L-serine biosynthesis; L-serine from 3-phospho-D-glycerate: step 3/3.</text>
</comment>
<dbReference type="PANTHER" id="PTHR43344:SF2">
    <property type="entry name" value="PHOSPHOSERINE PHOSPHATASE"/>
    <property type="match status" value="1"/>
</dbReference>
<dbReference type="InterPro" id="IPR023214">
    <property type="entry name" value="HAD_sf"/>
</dbReference>
<gene>
    <name evidence="15" type="primary">serB</name>
    <name evidence="15" type="ORF">F6S87_01870</name>
</gene>
<dbReference type="SUPFAM" id="SSF56784">
    <property type="entry name" value="HAD-like"/>
    <property type="match status" value="1"/>
</dbReference>
<comment type="cofactor">
    <cofactor evidence="1">
        <name>Mg(2+)</name>
        <dbReference type="ChEBI" id="CHEBI:18420"/>
    </cofactor>
</comment>
<comment type="similarity">
    <text evidence="3">Belongs to the HAD-like hydrolase superfamily. SerB family.</text>
</comment>
<comment type="catalytic activity">
    <reaction evidence="11">
        <text>O-phospho-L-serine + H2O = L-serine + phosphate</text>
        <dbReference type="Rhea" id="RHEA:21208"/>
        <dbReference type="ChEBI" id="CHEBI:15377"/>
        <dbReference type="ChEBI" id="CHEBI:33384"/>
        <dbReference type="ChEBI" id="CHEBI:43474"/>
        <dbReference type="ChEBI" id="CHEBI:57524"/>
        <dbReference type="EC" id="3.1.3.3"/>
    </reaction>
</comment>
<name>A0A6I5NKL8_9BIFI</name>
<reference evidence="15 16" key="1">
    <citation type="submission" date="2019-09" db="EMBL/GenBank/DDBJ databases">
        <title>Phylogenetic characterization of a novel taxon of the genus Bifidobacterium: Bifidobacterium choloepi sp. nov.</title>
        <authorList>
            <person name="Modesto M."/>
            <person name="Satti M."/>
        </authorList>
    </citation>
    <scope>NUCLEOTIDE SEQUENCE [LARGE SCALE GENOMIC DNA]</scope>
    <source>
        <strain evidence="15 16">BRDM6</strain>
    </source>
</reference>
<dbReference type="PANTHER" id="PTHR43344">
    <property type="entry name" value="PHOSPHOSERINE PHOSPHATASE"/>
    <property type="match status" value="1"/>
</dbReference>
<evidence type="ECO:0000256" key="6">
    <source>
        <dbReference type="ARBA" id="ARBA00022723"/>
    </source>
</evidence>
<keyword evidence="7 15" id="KW-0378">Hydrolase</keyword>
<evidence type="ECO:0000256" key="13">
    <source>
        <dbReference type="PIRSR" id="PIRSR604469-1"/>
    </source>
</evidence>
<evidence type="ECO:0000256" key="2">
    <source>
        <dbReference type="ARBA" id="ARBA00005135"/>
    </source>
</evidence>
<dbReference type="EMBL" id="VYSG01000001">
    <property type="protein sequence ID" value="NEG69392.1"/>
    <property type="molecule type" value="Genomic_DNA"/>
</dbReference>
<dbReference type="SFLD" id="SFLDF00029">
    <property type="entry name" value="phosphoserine_phosphatase"/>
    <property type="match status" value="1"/>
</dbReference>
<dbReference type="SFLD" id="SFLDG01136">
    <property type="entry name" value="C1.6:_Phosphoserine_Phosphatas"/>
    <property type="match status" value="1"/>
</dbReference>
<dbReference type="Gene3D" id="3.40.50.1000">
    <property type="entry name" value="HAD superfamily/HAD-like"/>
    <property type="match status" value="1"/>
</dbReference>
<feature type="region of interest" description="Disordered" evidence="14">
    <location>
        <begin position="1"/>
        <end position="22"/>
    </location>
</feature>
<dbReference type="AlphaFoldDB" id="A0A6I5NKL8"/>
<feature type="active site" description="Proton donor" evidence="13">
    <location>
        <position position="37"/>
    </location>
</feature>
<dbReference type="SFLD" id="SFLDG01137">
    <property type="entry name" value="C1.6.1:_Phosphoserine_Phosphat"/>
    <property type="match status" value="1"/>
</dbReference>
<keyword evidence="5" id="KW-0028">Amino-acid biosynthesis</keyword>
<dbReference type="UniPathway" id="UPA00135">
    <property type="reaction ID" value="UER00198"/>
</dbReference>
<dbReference type="CDD" id="cd07500">
    <property type="entry name" value="HAD_PSP"/>
    <property type="match status" value="1"/>
</dbReference>
<dbReference type="GO" id="GO:0006564">
    <property type="term" value="P:L-serine biosynthetic process"/>
    <property type="evidence" value="ECO:0007669"/>
    <property type="project" value="UniProtKB-KW"/>
</dbReference>
<keyword evidence="9" id="KW-0718">Serine biosynthesis</keyword>
<evidence type="ECO:0000256" key="8">
    <source>
        <dbReference type="ARBA" id="ARBA00022842"/>
    </source>
</evidence>
<protein>
    <recommendedName>
        <fullName evidence="4">phosphoserine phosphatase</fullName>
        <ecNumber evidence="4">3.1.3.3</ecNumber>
    </recommendedName>
    <alternativeName>
        <fullName evidence="10">O-phosphoserine phosphohydrolase</fullName>
    </alternativeName>
</protein>
<evidence type="ECO:0000256" key="10">
    <source>
        <dbReference type="ARBA" id="ARBA00031693"/>
    </source>
</evidence>
<dbReference type="InterPro" id="IPR036412">
    <property type="entry name" value="HAD-like_sf"/>
</dbReference>
<evidence type="ECO:0000313" key="15">
    <source>
        <dbReference type="EMBL" id="NEG69392.1"/>
    </source>
</evidence>
<dbReference type="EC" id="3.1.3.3" evidence="4"/>
<keyword evidence="6" id="KW-0479">Metal-binding</keyword>
<evidence type="ECO:0000256" key="4">
    <source>
        <dbReference type="ARBA" id="ARBA00012640"/>
    </source>
</evidence>
<sequence>MDINNAANDITDRGREEQAATIPPTLAEPGLLVMDVDSTLINEEVIDELGDVAGAGDRIAEVTKRAMNGEIDFAEALRERVALLAGLPLEACDEVYRRVTFTPGAHYLIDTLHAHGWKVGVVSGGFHEIVDRIAEDAGLDVWTANRLEIVDGRLTGRLVGDVVTKDVKLASLRRWAGEYGIPMGQTVAVGDGANDLPMIGEAALGIAFCAKQCVRDAAPHEIDERNLGKVLDFLHK</sequence>
<proteinExistence type="inferred from homology"/>
<keyword evidence="16" id="KW-1185">Reference proteome</keyword>
<evidence type="ECO:0000256" key="3">
    <source>
        <dbReference type="ARBA" id="ARBA00009184"/>
    </source>
</evidence>
<organism evidence="15 16">
    <name type="scientific">Bifidobacterium choloepi</name>
    <dbReference type="NCBI Taxonomy" id="2614131"/>
    <lineage>
        <taxon>Bacteria</taxon>
        <taxon>Bacillati</taxon>
        <taxon>Actinomycetota</taxon>
        <taxon>Actinomycetes</taxon>
        <taxon>Bifidobacteriales</taxon>
        <taxon>Bifidobacteriaceae</taxon>
        <taxon>Bifidobacterium</taxon>
    </lineage>
</organism>
<evidence type="ECO:0000256" key="1">
    <source>
        <dbReference type="ARBA" id="ARBA00001946"/>
    </source>
</evidence>
<dbReference type="InterPro" id="IPR050582">
    <property type="entry name" value="HAD-like_SerB"/>
</dbReference>
<dbReference type="InterPro" id="IPR004469">
    <property type="entry name" value="PSP"/>
</dbReference>
<keyword evidence="8" id="KW-0460">Magnesium</keyword>
<comment type="catalytic activity">
    <reaction evidence="12">
        <text>O-phospho-D-serine + H2O = D-serine + phosphate</text>
        <dbReference type="Rhea" id="RHEA:24873"/>
        <dbReference type="ChEBI" id="CHEBI:15377"/>
        <dbReference type="ChEBI" id="CHEBI:35247"/>
        <dbReference type="ChEBI" id="CHEBI:43474"/>
        <dbReference type="ChEBI" id="CHEBI:58680"/>
        <dbReference type="EC" id="3.1.3.3"/>
    </reaction>
</comment>
<dbReference type="NCBIfam" id="TIGR01488">
    <property type="entry name" value="HAD-SF-IB"/>
    <property type="match status" value="1"/>
</dbReference>
<evidence type="ECO:0000256" key="14">
    <source>
        <dbReference type="SAM" id="MobiDB-lite"/>
    </source>
</evidence>
<accession>A0A6I5NKL8</accession>
<comment type="caution">
    <text evidence="15">The sequence shown here is derived from an EMBL/GenBank/DDBJ whole genome shotgun (WGS) entry which is preliminary data.</text>
</comment>
<evidence type="ECO:0000256" key="12">
    <source>
        <dbReference type="ARBA" id="ARBA00048523"/>
    </source>
</evidence>
<evidence type="ECO:0000313" key="16">
    <source>
        <dbReference type="Proteomes" id="UP000469292"/>
    </source>
</evidence>
<feature type="active site" description="Nucleophile" evidence="13">
    <location>
        <position position="35"/>
    </location>
</feature>
<evidence type="ECO:0000256" key="11">
    <source>
        <dbReference type="ARBA" id="ARBA00048138"/>
    </source>
</evidence>
<evidence type="ECO:0000256" key="5">
    <source>
        <dbReference type="ARBA" id="ARBA00022605"/>
    </source>
</evidence>
<evidence type="ECO:0000256" key="9">
    <source>
        <dbReference type="ARBA" id="ARBA00023299"/>
    </source>
</evidence>
<dbReference type="Pfam" id="PF12710">
    <property type="entry name" value="HAD"/>
    <property type="match status" value="1"/>
</dbReference>